<feature type="domain" description="EGF-like" evidence="8">
    <location>
        <begin position="219"/>
        <end position="256"/>
    </location>
</feature>
<dbReference type="InterPro" id="IPR051022">
    <property type="entry name" value="Notch_Cell-Fate_Det"/>
</dbReference>
<evidence type="ECO:0000256" key="7">
    <source>
        <dbReference type="SAM" id="MobiDB-lite"/>
    </source>
</evidence>
<comment type="caution">
    <text evidence="6">Lacks conserved residue(s) required for the propagation of feature annotation.</text>
</comment>
<keyword evidence="4 6" id="KW-1015">Disulfide bond</keyword>
<feature type="region of interest" description="Disordered" evidence="7">
    <location>
        <begin position="153"/>
        <end position="173"/>
    </location>
</feature>
<evidence type="ECO:0000313" key="9">
    <source>
        <dbReference type="EMBL" id="KNC78668.1"/>
    </source>
</evidence>
<dbReference type="GO" id="GO:0007157">
    <property type="term" value="P:heterophilic cell-cell adhesion via plasma membrane cell adhesion molecules"/>
    <property type="evidence" value="ECO:0007669"/>
    <property type="project" value="TreeGrafter"/>
</dbReference>
<accession>A0A0L0FRT1</accession>
<protein>
    <recommendedName>
        <fullName evidence="8">EGF-like domain-containing protein</fullName>
    </recommendedName>
</protein>
<dbReference type="PROSITE" id="PS01186">
    <property type="entry name" value="EGF_2"/>
    <property type="match status" value="3"/>
</dbReference>
<dbReference type="AlphaFoldDB" id="A0A0L0FRT1"/>
<evidence type="ECO:0000313" key="10">
    <source>
        <dbReference type="Proteomes" id="UP000054560"/>
    </source>
</evidence>
<dbReference type="PROSITE" id="PS00022">
    <property type="entry name" value="EGF_1"/>
    <property type="match status" value="5"/>
</dbReference>
<dbReference type="GO" id="GO:0032991">
    <property type="term" value="C:protein-containing complex"/>
    <property type="evidence" value="ECO:0007669"/>
    <property type="project" value="TreeGrafter"/>
</dbReference>
<dbReference type="GO" id="GO:0005886">
    <property type="term" value="C:plasma membrane"/>
    <property type="evidence" value="ECO:0007669"/>
    <property type="project" value="TreeGrafter"/>
</dbReference>
<dbReference type="Proteomes" id="UP000054560">
    <property type="component" value="Unassembled WGS sequence"/>
</dbReference>
<dbReference type="GeneID" id="25909409"/>
<name>A0A0L0FRT1_9EUKA</name>
<feature type="disulfide bond" evidence="6">
    <location>
        <begin position="289"/>
        <end position="298"/>
    </location>
</feature>
<proteinExistence type="predicted"/>
<feature type="domain" description="EGF-like" evidence="8">
    <location>
        <begin position="300"/>
        <end position="336"/>
    </location>
</feature>
<gene>
    <name evidence="9" type="ORF">SARC_08905</name>
</gene>
<feature type="compositionally biased region" description="Low complexity" evidence="7">
    <location>
        <begin position="153"/>
        <end position="168"/>
    </location>
</feature>
<evidence type="ECO:0000256" key="3">
    <source>
        <dbReference type="ARBA" id="ARBA00022737"/>
    </source>
</evidence>
<dbReference type="FunFam" id="2.10.25.10:FF:000063">
    <property type="entry name" value="Slit guidance ligand 2"/>
    <property type="match status" value="1"/>
</dbReference>
<evidence type="ECO:0000256" key="5">
    <source>
        <dbReference type="ARBA" id="ARBA00023180"/>
    </source>
</evidence>
<dbReference type="PANTHER" id="PTHR24049">
    <property type="entry name" value="CRUMBS FAMILY MEMBER"/>
    <property type="match status" value="1"/>
</dbReference>
<dbReference type="SMART" id="SM00181">
    <property type="entry name" value="EGF"/>
    <property type="match status" value="5"/>
</dbReference>
<evidence type="ECO:0000259" key="8">
    <source>
        <dbReference type="PROSITE" id="PS50026"/>
    </source>
</evidence>
<keyword evidence="2" id="KW-0732">Signal</keyword>
<dbReference type="eggNOG" id="KOG1217">
    <property type="taxonomic scope" value="Eukaryota"/>
</dbReference>
<feature type="non-terminal residue" evidence="9">
    <location>
        <position position="398"/>
    </location>
</feature>
<dbReference type="Gene3D" id="2.10.25.10">
    <property type="entry name" value="Laminin"/>
    <property type="match status" value="5"/>
</dbReference>
<dbReference type="FunFam" id="2.10.25.10:FF:000054">
    <property type="entry name" value="Slit guidance ligand 2"/>
    <property type="match status" value="1"/>
</dbReference>
<keyword evidence="10" id="KW-1185">Reference proteome</keyword>
<dbReference type="InterPro" id="IPR000742">
    <property type="entry name" value="EGF"/>
</dbReference>
<dbReference type="STRING" id="667725.A0A0L0FRT1"/>
<dbReference type="GO" id="GO:0005509">
    <property type="term" value="F:calcium ion binding"/>
    <property type="evidence" value="ECO:0007669"/>
    <property type="project" value="InterPro"/>
</dbReference>
<feature type="disulfide bond" evidence="6">
    <location>
        <begin position="372"/>
        <end position="381"/>
    </location>
</feature>
<feature type="domain" description="EGF-like" evidence="8">
    <location>
        <begin position="260"/>
        <end position="299"/>
    </location>
</feature>
<dbReference type="PROSITE" id="PS50026">
    <property type="entry name" value="EGF_3"/>
    <property type="match status" value="5"/>
</dbReference>
<feature type="disulfide bond" evidence="6">
    <location>
        <begin position="205"/>
        <end position="214"/>
    </location>
</feature>
<feature type="disulfide bond" evidence="6">
    <location>
        <begin position="326"/>
        <end position="335"/>
    </location>
</feature>
<evidence type="ECO:0000256" key="2">
    <source>
        <dbReference type="ARBA" id="ARBA00022729"/>
    </source>
</evidence>
<dbReference type="PANTHER" id="PTHR24049:SF22">
    <property type="entry name" value="DROSOPHILA CRUMBS HOMOLOG"/>
    <property type="match status" value="1"/>
</dbReference>
<keyword evidence="3" id="KW-0677">Repeat</keyword>
<dbReference type="SUPFAM" id="SSF57196">
    <property type="entry name" value="EGF/Laminin"/>
    <property type="match status" value="5"/>
</dbReference>
<dbReference type="GO" id="GO:0045197">
    <property type="term" value="P:establishment or maintenance of epithelial cell apical/basal polarity"/>
    <property type="evidence" value="ECO:0007669"/>
    <property type="project" value="TreeGrafter"/>
</dbReference>
<feature type="disulfide bond" evidence="6">
    <location>
        <begin position="246"/>
        <end position="255"/>
    </location>
</feature>
<dbReference type="PRINTS" id="PR00010">
    <property type="entry name" value="EGFBLOOD"/>
</dbReference>
<evidence type="ECO:0000256" key="4">
    <source>
        <dbReference type="ARBA" id="ARBA00023157"/>
    </source>
</evidence>
<dbReference type="CDD" id="cd00054">
    <property type="entry name" value="EGF_CA"/>
    <property type="match status" value="2"/>
</dbReference>
<keyword evidence="5" id="KW-0325">Glycoprotein</keyword>
<evidence type="ECO:0000256" key="1">
    <source>
        <dbReference type="ARBA" id="ARBA00022536"/>
    </source>
</evidence>
<feature type="domain" description="EGF-like" evidence="8">
    <location>
        <begin position="341"/>
        <end position="382"/>
    </location>
</feature>
<dbReference type="RefSeq" id="XP_014152570.1">
    <property type="nucleotide sequence ID" value="XM_014297095.1"/>
</dbReference>
<keyword evidence="1 6" id="KW-0245">EGF-like domain</keyword>
<feature type="domain" description="EGF-like" evidence="8">
    <location>
        <begin position="172"/>
        <end position="215"/>
    </location>
</feature>
<dbReference type="Pfam" id="PF00008">
    <property type="entry name" value="EGF"/>
    <property type="match status" value="4"/>
</dbReference>
<reference evidence="9 10" key="1">
    <citation type="submission" date="2011-02" db="EMBL/GenBank/DDBJ databases">
        <title>The Genome Sequence of Sphaeroforma arctica JP610.</title>
        <authorList>
            <consortium name="The Broad Institute Genome Sequencing Platform"/>
            <person name="Russ C."/>
            <person name="Cuomo C."/>
            <person name="Young S.K."/>
            <person name="Zeng Q."/>
            <person name="Gargeya S."/>
            <person name="Alvarado L."/>
            <person name="Berlin A."/>
            <person name="Chapman S.B."/>
            <person name="Chen Z."/>
            <person name="Freedman E."/>
            <person name="Gellesch M."/>
            <person name="Goldberg J."/>
            <person name="Griggs A."/>
            <person name="Gujja S."/>
            <person name="Heilman E."/>
            <person name="Heiman D."/>
            <person name="Howarth C."/>
            <person name="Mehta T."/>
            <person name="Neiman D."/>
            <person name="Pearson M."/>
            <person name="Roberts A."/>
            <person name="Saif S."/>
            <person name="Shea T."/>
            <person name="Shenoy N."/>
            <person name="Sisk P."/>
            <person name="Stolte C."/>
            <person name="Sykes S."/>
            <person name="White J."/>
            <person name="Yandava C."/>
            <person name="Burger G."/>
            <person name="Gray M.W."/>
            <person name="Holland P.W.H."/>
            <person name="King N."/>
            <person name="Lang F.B.F."/>
            <person name="Roger A.J."/>
            <person name="Ruiz-Trillo I."/>
            <person name="Haas B."/>
            <person name="Nusbaum C."/>
            <person name="Birren B."/>
        </authorList>
    </citation>
    <scope>NUCLEOTIDE SEQUENCE [LARGE SCALE GENOMIC DNA]</scope>
    <source>
        <strain evidence="9 10">JP610</strain>
    </source>
</reference>
<dbReference type="EMBL" id="KQ242445">
    <property type="protein sequence ID" value="KNC78668.1"/>
    <property type="molecule type" value="Genomic_DNA"/>
</dbReference>
<dbReference type="SMART" id="SM00179">
    <property type="entry name" value="EGF_CA"/>
    <property type="match status" value="3"/>
</dbReference>
<sequence>MVQTLSSRQSGWHQNSIGYASGVAFQYTASEQNYFYAVFEEEGCSLTVEAPETSLTAKLFCVPRNPTDDFVLWQNPNSEHLYDSESKTLYSECSNTTQGLQMASFIGGSLTEMAVNDTVTIKCVVDIQPSPSATPSATVSPVLSTKMSDLSSSAATATDTNTATVTDDGSSVPSPCTPNPCLNGGVCTLATNTTDLPVDAYTCACEEGYAGAMCGTIVGLNACAANPCLNNGLCVNDGTGMYQCTCLEGYEGVNCQVPTPIDACSAAPCLNGGTCQSSSINSTAYTCECPEGYVGTNCESMDYCQSSPCVNNGTCTTTDTTFTCDCGTNWSGNTCAEAVDQSSPCVTEPCKNGGVCYEVTSVNRQLLFGCACVGLWTGDTCSFTYMTLVEGDLSTFDA</sequence>
<evidence type="ECO:0000256" key="6">
    <source>
        <dbReference type="PROSITE-ProRule" id="PRU00076"/>
    </source>
</evidence>
<dbReference type="InterPro" id="IPR001881">
    <property type="entry name" value="EGF-like_Ca-bd_dom"/>
</dbReference>
<organism evidence="9 10">
    <name type="scientific">Sphaeroforma arctica JP610</name>
    <dbReference type="NCBI Taxonomy" id="667725"/>
    <lineage>
        <taxon>Eukaryota</taxon>
        <taxon>Ichthyosporea</taxon>
        <taxon>Ichthyophonida</taxon>
        <taxon>Sphaeroforma</taxon>
    </lineage>
</organism>
<dbReference type="OrthoDB" id="5953235at2759"/>